<organism evidence="2 3">
    <name type="scientific">Cucumis sativus</name>
    <name type="common">Cucumber</name>
    <dbReference type="NCBI Taxonomy" id="3659"/>
    <lineage>
        <taxon>Eukaryota</taxon>
        <taxon>Viridiplantae</taxon>
        <taxon>Streptophyta</taxon>
        <taxon>Embryophyta</taxon>
        <taxon>Tracheophyta</taxon>
        <taxon>Spermatophyta</taxon>
        <taxon>Magnoliopsida</taxon>
        <taxon>eudicotyledons</taxon>
        <taxon>Gunneridae</taxon>
        <taxon>Pentapetalae</taxon>
        <taxon>rosids</taxon>
        <taxon>fabids</taxon>
        <taxon>Cucurbitales</taxon>
        <taxon>Cucurbitaceae</taxon>
        <taxon>Benincaseae</taxon>
        <taxon>Cucumis</taxon>
    </lineage>
</organism>
<evidence type="ECO:0000313" key="2">
    <source>
        <dbReference type="EMBL" id="KGN64194.1"/>
    </source>
</evidence>
<dbReference type="Proteomes" id="UP000029981">
    <property type="component" value="Chromosome 1"/>
</dbReference>
<protein>
    <submittedName>
        <fullName evidence="2">Uncharacterized protein</fullName>
    </submittedName>
</protein>
<dbReference type="Gramene" id="KGN64194">
    <property type="protein sequence ID" value="KGN64194"/>
    <property type="gene ID" value="Csa_1G042985"/>
</dbReference>
<keyword evidence="3" id="KW-1185">Reference proteome</keyword>
<gene>
    <name evidence="2" type="ORF">Csa_1G042985</name>
</gene>
<name>A0A0A0LT59_CUCSA</name>
<dbReference type="EMBL" id="CM002922">
    <property type="protein sequence ID" value="KGN64194.1"/>
    <property type="molecule type" value="Genomic_DNA"/>
</dbReference>
<reference evidence="2 3" key="4">
    <citation type="journal article" date="2011" name="BMC Genomics">
        <title>RNA-Seq improves annotation of protein-coding genes in the cucumber genome.</title>
        <authorList>
            <person name="Li Z."/>
            <person name="Zhang Z."/>
            <person name="Yan P."/>
            <person name="Huang S."/>
            <person name="Fei Z."/>
            <person name="Lin K."/>
        </authorList>
    </citation>
    <scope>NUCLEOTIDE SEQUENCE [LARGE SCALE GENOMIC DNA]</scope>
    <source>
        <strain evidence="3">cv. 9930</strain>
    </source>
</reference>
<accession>A0A0A0LT59</accession>
<dbReference type="AlphaFoldDB" id="A0A0A0LT59"/>
<evidence type="ECO:0000313" key="3">
    <source>
        <dbReference type="Proteomes" id="UP000029981"/>
    </source>
</evidence>
<reference evidence="2 3" key="1">
    <citation type="journal article" date="2009" name="Nat. Genet.">
        <title>The genome of the cucumber, Cucumis sativus L.</title>
        <authorList>
            <person name="Huang S."/>
            <person name="Li R."/>
            <person name="Zhang Z."/>
            <person name="Li L."/>
            <person name="Gu X."/>
            <person name="Fan W."/>
            <person name="Lucas W.J."/>
            <person name="Wang X."/>
            <person name="Xie B."/>
            <person name="Ni P."/>
            <person name="Ren Y."/>
            <person name="Zhu H."/>
            <person name="Li J."/>
            <person name="Lin K."/>
            <person name="Jin W."/>
            <person name="Fei Z."/>
            <person name="Li G."/>
            <person name="Staub J."/>
            <person name="Kilian A."/>
            <person name="van der Vossen E.A."/>
            <person name="Wu Y."/>
            <person name="Guo J."/>
            <person name="He J."/>
            <person name="Jia Z."/>
            <person name="Ren Y."/>
            <person name="Tian G."/>
            <person name="Lu Y."/>
            <person name="Ruan J."/>
            <person name="Qian W."/>
            <person name="Wang M."/>
            <person name="Huang Q."/>
            <person name="Li B."/>
            <person name="Xuan Z."/>
            <person name="Cao J."/>
            <person name="Asan"/>
            <person name="Wu Z."/>
            <person name="Zhang J."/>
            <person name="Cai Q."/>
            <person name="Bai Y."/>
            <person name="Zhao B."/>
            <person name="Han Y."/>
            <person name="Li Y."/>
            <person name="Li X."/>
            <person name="Wang S."/>
            <person name="Shi Q."/>
            <person name="Liu S."/>
            <person name="Cho W.K."/>
            <person name="Kim J.Y."/>
            <person name="Xu Y."/>
            <person name="Heller-Uszynska K."/>
            <person name="Miao H."/>
            <person name="Cheng Z."/>
            <person name="Zhang S."/>
            <person name="Wu J."/>
            <person name="Yang Y."/>
            <person name="Kang H."/>
            <person name="Li M."/>
            <person name="Liang H."/>
            <person name="Ren X."/>
            <person name="Shi Z."/>
            <person name="Wen M."/>
            <person name="Jian M."/>
            <person name="Yang H."/>
            <person name="Zhang G."/>
            <person name="Yang Z."/>
            <person name="Chen R."/>
            <person name="Liu S."/>
            <person name="Li J."/>
            <person name="Ma L."/>
            <person name="Liu H."/>
            <person name="Zhou Y."/>
            <person name="Zhao J."/>
            <person name="Fang X."/>
            <person name="Li G."/>
            <person name="Fang L."/>
            <person name="Li Y."/>
            <person name="Liu D."/>
            <person name="Zheng H."/>
            <person name="Zhang Y."/>
            <person name="Qin N."/>
            <person name="Li Z."/>
            <person name="Yang G."/>
            <person name="Yang S."/>
            <person name="Bolund L."/>
            <person name="Kristiansen K."/>
            <person name="Zheng H."/>
            <person name="Li S."/>
            <person name="Zhang X."/>
            <person name="Yang H."/>
            <person name="Wang J."/>
            <person name="Sun R."/>
            <person name="Zhang B."/>
            <person name="Jiang S."/>
            <person name="Wang J."/>
            <person name="Du Y."/>
            <person name="Li S."/>
        </authorList>
    </citation>
    <scope>NUCLEOTIDE SEQUENCE [LARGE SCALE GENOMIC DNA]</scope>
    <source>
        <strain evidence="3">cv. 9930</strain>
    </source>
</reference>
<reference evidence="2 3" key="2">
    <citation type="journal article" date="2009" name="PLoS ONE">
        <title>An integrated genetic and cytogenetic map of the cucumber genome.</title>
        <authorList>
            <person name="Ren Y."/>
            <person name="Zhang Z."/>
            <person name="Liu J."/>
            <person name="Staub J.E."/>
            <person name="Han Y."/>
            <person name="Cheng Z."/>
            <person name="Li X."/>
            <person name="Lu J."/>
            <person name="Miao H."/>
            <person name="Kang H."/>
            <person name="Xie B."/>
            <person name="Gu X."/>
            <person name="Wang X."/>
            <person name="Du Y."/>
            <person name="Jin W."/>
            <person name="Huang S."/>
        </authorList>
    </citation>
    <scope>NUCLEOTIDE SEQUENCE [LARGE SCALE GENOMIC DNA]</scope>
    <source>
        <strain evidence="3">cv. 9930</strain>
    </source>
</reference>
<reference evidence="2 3" key="3">
    <citation type="journal article" date="2010" name="BMC Genomics">
        <title>Transcriptome sequencing and comparative analysis of cucumber flowers with different sex types.</title>
        <authorList>
            <person name="Guo S."/>
            <person name="Zheng Y."/>
            <person name="Joung J.G."/>
            <person name="Liu S."/>
            <person name="Zhang Z."/>
            <person name="Crasta O.R."/>
            <person name="Sobral B.W."/>
            <person name="Xu Y."/>
            <person name="Huang S."/>
            <person name="Fei Z."/>
        </authorList>
    </citation>
    <scope>NUCLEOTIDE SEQUENCE [LARGE SCALE GENOMIC DNA]</scope>
    <source>
        <strain evidence="3">cv. 9930</strain>
    </source>
</reference>
<evidence type="ECO:0000256" key="1">
    <source>
        <dbReference type="SAM" id="MobiDB-lite"/>
    </source>
</evidence>
<feature type="compositionally biased region" description="Basic and acidic residues" evidence="1">
    <location>
        <begin position="108"/>
        <end position="118"/>
    </location>
</feature>
<sequence>MTLNNIRRISPTKNLHLSENLATNGGVAVAVDDLECVSSGGAFMTDFVDGAAVTVTEDLELVEVGGGDGGGSSRSRGSRGRREWKGEARTTVGEIGETEVEVAAITDQSHKREGEGRNWKNGGFRELG</sequence>
<feature type="region of interest" description="Disordered" evidence="1">
    <location>
        <begin position="107"/>
        <end position="128"/>
    </location>
</feature>
<proteinExistence type="predicted"/>
<feature type="region of interest" description="Disordered" evidence="1">
    <location>
        <begin position="63"/>
        <end position="90"/>
    </location>
</feature>